<organism evidence="2 3">
    <name type="scientific">Amycolatopsis samaneae</name>
    <dbReference type="NCBI Taxonomy" id="664691"/>
    <lineage>
        <taxon>Bacteria</taxon>
        <taxon>Bacillati</taxon>
        <taxon>Actinomycetota</taxon>
        <taxon>Actinomycetes</taxon>
        <taxon>Pseudonocardiales</taxon>
        <taxon>Pseudonocardiaceae</taxon>
        <taxon>Amycolatopsis</taxon>
    </lineage>
</organism>
<accession>A0ABW5GIK2</accession>
<feature type="transmembrane region" description="Helical" evidence="1">
    <location>
        <begin position="9"/>
        <end position="28"/>
    </location>
</feature>
<reference evidence="3" key="1">
    <citation type="journal article" date="2019" name="Int. J. Syst. Evol. Microbiol.">
        <title>The Global Catalogue of Microorganisms (GCM) 10K type strain sequencing project: providing services to taxonomists for standard genome sequencing and annotation.</title>
        <authorList>
            <consortium name="The Broad Institute Genomics Platform"/>
            <consortium name="The Broad Institute Genome Sequencing Center for Infectious Disease"/>
            <person name="Wu L."/>
            <person name="Ma J."/>
        </authorList>
    </citation>
    <scope>NUCLEOTIDE SEQUENCE [LARGE SCALE GENOMIC DNA]</scope>
    <source>
        <strain evidence="3">CGMCC 4.7643</strain>
    </source>
</reference>
<keyword evidence="3" id="KW-1185">Reference proteome</keyword>
<keyword evidence="1" id="KW-1133">Transmembrane helix</keyword>
<feature type="transmembrane region" description="Helical" evidence="1">
    <location>
        <begin position="66"/>
        <end position="83"/>
    </location>
</feature>
<name>A0ABW5GIK2_9PSEU</name>
<keyword evidence="1" id="KW-0472">Membrane</keyword>
<evidence type="ECO:0000313" key="3">
    <source>
        <dbReference type="Proteomes" id="UP001597419"/>
    </source>
</evidence>
<gene>
    <name evidence="2" type="ORF">ACFSYJ_18820</name>
</gene>
<feature type="transmembrane region" description="Helical" evidence="1">
    <location>
        <begin position="95"/>
        <end position="116"/>
    </location>
</feature>
<proteinExistence type="predicted"/>
<keyword evidence="1" id="KW-0812">Transmembrane</keyword>
<comment type="caution">
    <text evidence="2">The sequence shown here is derived from an EMBL/GenBank/DDBJ whole genome shotgun (WGS) entry which is preliminary data.</text>
</comment>
<protein>
    <submittedName>
        <fullName evidence="2">Uncharacterized protein</fullName>
    </submittedName>
</protein>
<evidence type="ECO:0000256" key="1">
    <source>
        <dbReference type="SAM" id="Phobius"/>
    </source>
</evidence>
<feature type="transmembrane region" description="Helical" evidence="1">
    <location>
        <begin position="40"/>
        <end position="59"/>
    </location>
</feature>
<sequence>MRKDLAGRLLLLAGAGLLPWIGVLWATLPDAYPAQHWRLAWVGLDLLEAVGLLATAWLVRRGDHRAPLASIGTAVLLVVDAWFDVLTAGPGDLVVSLVLAVALELPLAAVCVVVALRGTAPVPVRTTRPLVVAHA</sequence>
<dbReference type="EMBL" id="JBHUKU010000009">
    <property type="protein sequence ID" value="MFD2460665.1"/>
    <property type="molecule type" value="Genomic_DNA"/>
</dbReference>
<evidence type="ECO:0000313" key="2">
    <source>
        <dbReference type="EMBL" id="MFD2460665.1"/>
    </source>
</evidence>
<dbReference type="RefSeq" id="WP_345394023.1">
    <property type="nucleotide sequence ID" value="NZ_BAABHG010000006.1"/>
</dbReference>
<dbReference type="Proteomes" id="UP001597419">
    <property type="component" value="Unassembled WGS sequence"/>
</dbReference>